<evidence type="ECO:0000256" key="3">
    <source>
        <dbReference type="ARBA" id="ARBA00022840"/>
    </source>
</evidence>
<accession>A0AAW4WZW4</accession>
<proteinExistence type="inferred from homology"/>
<evidence type="ECO:0000256" key="2">
    <source>
        <dbReference type="ARBA" id="ARBA00022741"/>
    </source>
</evidence>
<dbReference type="InterPro" id="IPR027417">
    <property type="entry name" value="P-loop_NTPase"/>
</dbReference>
<dbReference type="RefSeq" id="WP_229343035.1">
    <property type="nucleotide sequence ID" value="NZ_JAJFAT010000001.1"/>
</dbReference>
<dbReference type="InterPro" id="IPR014721">
    <property type="entry name" value="Ribsml_uS5_D2-typ_fold_subgr"/>
</dbReference>
<dbReference type="GO" id="GO:0005524">
    <property type="term" value="F:ATP binding"/>
    <property type="evidence" value="ECO:0007669"/>
    <property type="project" value="UniProtKB-KW"/>
</dbReference>
<sequence>MYSYLNSAVISGVKAELVRVEIDISRGLPGFHIVGLAGKTVKESAKRVRSAIINSGFEWPIKKITVNLAPGNIQKYGSHFDLAIAAVLLECSGQIKIKAKANKIFAGELNLNGDLNKVKGVLAMLIEAEKKHLKEAVLAADNQRETALIENIDSYFLNNLAQLNNLTKVKNNYSANQAKIEANFNFKADYSELELIRGQKNAKKALITAAAGGHNLLFVGPPGCGKTILAASIVKLLKPLSSQELLETASIYSISDHLDKLNFKKRYRPFVAPHHSITAAGLIGGGRIAKAGEISLAHNGVLFLDELPEFKARILANLREPLERKKIKIVRQSGSYIFPANFQLIAAMNPCPCGYAGVKNKSCSCSERDIIKYQQKISGPLLDRIDLQIEMPALPSEEIFLKSTSKPLINNDYQIKNARIMQANRYQNSRIKNNSELELKDIEKYCKINRSSQKFLKDAVNKLNLSMRGYIRLMRVSRTIADLKAHPEIKKEDLIEAVDFRWFAENSQILL</sequence>
<dbReference type="PANTHER" id="PTHR32039:SF7">
    <property type="entry name" value="COMPETENCE PROTEIN COMM"/>
    <property type="match status" value="1"/>
</dbReference>
<dbReference type="InterPro" id="IPR045006">
    <property type="entry name" value="CHLI-like"/>
</dbReference>
<dbReference type="InterPro" id="IPR001208">
    <property type="entry name" value="MCM_dom"/>
</dbReference>
<dbReference type="NCBIfam" id="TIGR00368">
    <property type="entry name" value="YifB family Mg chelatase-like AAA ATPase"/>
    <property type="match status" value="1"/>
</dbReference>
<dbReference type="SUPFAM" id="SSF54211">
    <property type="entry name" value="Ribosomal protein S5 domain 2-like"/>
    <property type="match status" value="1"/>
</dbReference>
<evidence type="ECO:0000259" key="4">
    <source>
        <dbReference type="SMART" id="SM00382"/>
    </source>
</evidence>
<dbReference type="CDD" id="cd00009">
    <property type="entry name" value="AAA"/>
    <property type="match status" value="1"/>
</dbReference>
<organism evidence="5 6">
    <name type="scientific">Halanaerobium polyolivorans</name>
    <dbReference type="NCBI Taxonomy" id="2886943"/>
    <lineage>
        <taxon>Bacteria</taxon>
        <taxon>Bacillati</taxon>
        <taxon>Bacillota</taxon>
        <taxon>Clostridia</taxon>
        <taxon>Halanaerobiales</taxon>
        <taxon>Halanaerobiaceae</taxon>
        <taxon>Halanaerobium</taxon>
    </lineage>
</organism>
<dbReference type="GO" id="GO:0003677">
    <property type="term" value="F:DNA binding"/>
    <property type="evidence" value="ECO:0007669"/>
    <property type="project" value="InterPro"/>
</dbReference>
<keyword evidence="6" id="KW-1185">Reference proteome</keyword>
<dbReference type="Pfam" id="PF13335">
    <property type="entry name" value="Mg_chelatase_C"/>
    <property type="match status" value="1"/>
</dbReference>
<evidence type="ECO:0000313" key="5">
    <source>
        <dbReference type="EMBL" id="MCC3143806.1"/>
    </source>
</evidence>
<keyword evidence="3" id="KW-0067">ATP-binding</keyword>
<comment type="similarity">
    <text evidence="1">Belongs to the Mg-chelatase subunits D/I family. ComM subfamily.</text>
</comment>
<comment type="caution">
    <text evidence="5">The sequence shown here is derived from an EMBL/GenBank/DDBJ whole genome shotgun (WGS) entry which is preliminary data.</text>
</comment>
<name>A0AAW4WZW4_9FIRM</name>
<dbReference type="Gene3D" id="3.40.50.300">
    <property type="entry name" value="P-loop containing nucleotide triphosphate hydrolases"/>
    <property type="match status" value="1"/>
</dbReference>
<dbReference type="InterPro" id="IPR020568">
    <property type="entry name" value="Ribosomal_Su5_D2-typ_SF"/>
</dbReference>
<dbReference type="Pfam" id="PF13541">
    <property type="entry name" value="ChlI"/>
    <property type="match status" value="1"/>
</dbReference>
<dbReference type="Gene3D" id="3.30.230.10">
    <property type="match status" value="1"/>
</dbReference>
<feature type="domain" description="AAA+ ATPase" evidence="4">
    <location>
        <begin position="212"/>
        <end position="395"/>
    </location>
</feature>
<dbReference type="PRINTS" id="PR01657">
    <property type="entry name" value="MCMFAMILY"/>
</dbReference>
<reference evidence="5 6" key="1">
    <citation type="submission" date="2021-10" db="EMBL/GenBank/DDBJ databases">
        <authorList>
            <person name="Grouzdev D.S."/>
            <person name="Pantiukh K.S."/>
            <person name="Krutkina M.S."/>
        </authorList>
    </citation>
    <scope>NUCLEOTIDE SEQUENCE [LARGE SCALE GENOMIC DNA]</scope>
    <source>
        <strain evidence="5 6">Z-7514</strain>
    </source>
</reference>
<dbReference type="EMBL" id="JAJFAT010000001">
    <property type="protein sequence ID" value="MCC3143806.1"/>
    <property type="molecule type" value="Genomic_DNA"/>
</dbReference>
<dbReference type="Pfam" id="PF01078">
    <property type="entry name" value="Mg_chelatase"/>
    <property type="match status" value="1"/>
</dbReference>
<keyword evidence="2" id="KW-0547">Nucleotide-binding</keyword>
<dbReference type="InterPro" id="IPR000523">
    <property type="entry name" value="Mg_chelatse_chII-like_cat_dom"/>
</dbReference>
<evidence type="ECO:0000313" key="6">
    <source>
        <dbReference type="Proteomes" id="UP001199296"/>
    </source>
</evidence>
<dbReference type="SMART" id="SM00382">
    <property type="entry name" value="AAA"/>
    <property type="match status" value="1"/>
</dbReference>
<dbReference type="SUPFAM" id="SSF52540">
    <property type="entry name" value="P-loop containing nucleoside triphosphate hydrolases"/>
    <property type="match status" value="1"/>
</dbReference>
<dbReference type="AlphaFoldDB" id="A0AAW4WZW4"/>
<dbReference type="PANTHER" id="PTHR32039">
    <property type="entry name" value="MAGNESIUM-CHELATASE SUBUNIT CHLI"/>
    <property type="match status" value="1"/>
</dbReference>
<protein>
    <submittedName>
        <fullName evidence="5">YifB family Mg chelatase-like AAA ATPase</fullName>
    </submittedName>
</protein>
<dbReference type="InterPro" id="IPR004482">
    <property type="entry name" value="Mg_chelat-rel"/>
</dbReference>
<dbReference type="Proteomes" id="UP001199296">
    <property type="component" value="Unassembled WGS sequence"/>
</dbReference>
<evidence type="ECO:0000256" key="1">
    <source>
        <dbReference type="ARBA" id="ARBA00006354"/>
    </source>
</evidence>
<dbReference type="InterPro" id="IPR025158">
    <property type="entry name" value="Mg_chelat-rel_C"/>
</dbReference>
<dbReference type="InterPro" id="IPR003593">
    <property type="entry name" value="AAA+_ATPase"/>
</dbReference>
<gene>
    <name evidence="5" type="ORF">LJ207_00505</name>
</gene>